<sequence length="215" mass="24164">MPAPFATFQVSRNHPRRHGAVQLKPPSRPFLSFAQVMSGANTPSRRGRRTDALDFYVGPLDVPLGMPRETRPKHTQPRNRLAKSTIPFPASKENVAPTPAQISGPMRLGSVKVRKDSITIAKRKQEGAKSSVGAKFFSPLTKSLRILTETNAQEGKKAKRHAHRTRVTLEDKENVNHELKAAAPWKRVFRVMNVDAPTHIHNPQQELRARHEFLI</sequence>
<evidence type="ECO:0000313" key="2">
    <source>
        <dbReference type="Proteomes" id="UP000016930"/>
    </source>
</evidence>
<gene>
    <name evidence="1" type="ORF">CERSUDRAFT_95117</name>
</gene>
<proteinExistence type="predicted"/>
<accession>M2REF8</accession>
<dbReference type="EMBL" id="KB445797">
    <property type="protein sequence ID" value="EMD36842.1"/>
    <property type="molecule type" value="Genomic_DNA"/>
</dbReference>
<keyword evidence="2" id="KW-1185">Reference proteome</keyword>
<protein>
    <submittedName>
        <fullName evidence="1">Uncharacterized protein</fullName>
    </submittedName>
</protein>
<reference evidence="1 2" key="1">
    <citation type="journal article" date="2012" name="Proc. Natl. Acad. Sci. U.S.A.">
        <title>Comparative genomics of Ceriporiopsis subvermispora and Phanerochaete chrysosporium provide insight into selective ligninolysis.</title>
        <authorList>
            <person name="Fernandez-Fueyo E."/>
            <person name="Ruiz-Duenas F.J."/>
            <person name="Ferreira P."/>
            <person name="Floudas D."/>
            <person name="Hibbett D.S."/>
            <person name="Canessa P."/>
            <person name="Larrondo L.F."/>
            <person name="James T.Y."/>
            <person name="Seelenfreund D."/>
            <person name="Lobos S."/>
            <person name="Polanco R."/>
            <person name="Tello M."/>
            <person name="Honda Y."/>
            <person name="Watanabe T."/>
            <person name="Watanabe T."/>
            <person name="Ryu J.S."/>
            <person name="Kubicek C.P."/>
            <person name="Schmoll M."/>
            <person name="Gaskell J."/>
            <person name="Hammel K.E."/>
            <person name="St John F.J."/>
            <person name="Vanden Wymelenberg A."/>
            <person name="Sabat G."/>
            <person name="Splinter BonDurant S."/>
            <person name="Syed K."/>
            <person name="Yadav J.S."/>
            <person name="Doddapaneni H."/>
            <person name="Subramanian V."/>
            <person name="Lavin J.L."/>
            <person name="Oguiza J.A."/>
            <person name="Perez G."/>
            <person name="Pisabarro A.G."/>
            <person name="Ramirez L."/>
            <person name="Santoyo F."/>
            <person name="Master E."/>
            <person name="Coutinho P.M."/>
            <person name="Henrissat B."/>
            <person name="Lombard V."/>
            <person name="Magnuson J.K."/>
            <person name="Kuees U."/>
            <person name="Hori C."/>
            <person name="Igarashi K."/>
            <person name="Samejima M."/>
            <person name="Held B.W."/>
            <person name="Barry K.W."/>
            <person name="LaButti K.M."/>
            <person name="Lapidus A."/>
            <person name="Lindquist E.A."/>
            <person name="Lucas S.M."/>
            <person name="Riley R."/>
            <person name="Salamov A.A."/>
            <person name="Hoffmeister D."/>
            <person name="Schwenk D."/>
            <person name="Hadar Y."/>
            <person name="Yarden O."/>
            <person name="de Vries R.P."/>
            <person name="Wiebenga A."/>
            <person name="Stenlid J."/>
            <person name="Eastwood D."/>
            <person name="Grigoriev I.V."/>
            <person name="Berka R.M."/>
            <person name="Blanchette R.A."/>
            <person name="Kersten P."/>
            <person name="Martinez A.T."/>
            <person name="Vicuna R."/>
            <person name="Cullen D."/>
        </authorList>
    </citation>
    <scope>NUCLEOTIDE SEQUENCE [LARGE SCALE GENOMIC DNA]</scope>
    <source>
        <strain evidence="1 2">B</strain>
    </source>
</reference>
<dbReference type="Proteomes" id="UP000016930">
    <property type="component" value="Unassembled WGS sequence"/>
</dbReference>
<name>M2REF8_CERS8</name>
<dbReference type="AlphaFoldDB" id="M2REF8"/>
<evidence type="ECO:0000313" key="1">
    <source>
        <dbReference type="EMBL" id="EMD36842.1"/>
    </source>
</evidence>
<organism evidence="1 2">
    <name type="scientific">Ceriporiopsis subvermispora (strain B)</name>
    <name type="common">White-rot fungus</name>
    <name type="synonym">Gelatoporia subvermispora</name>
    <dbReference type="NCBI Taxonomy" id="914234"/>
    <lineage>
        <taxon>Eukaryota</taxon>
        <taxon>Fungi</taxon>
        <taxon>Dikarya</taxon>
        <taxon>Basidiomycota</taxon>
        <taxon>Agaricomycotina</taxon>
        <taxon>Agaricomycetes</taxon>
        <taxon>Polyporales</taxon>
        <taxon>Gelatoporiaceae</taxon>
        <taxon>Gelatoporia</taxon>
    </lineage>
</organism>
<dbReference type="HOGENOM" id="CLU_1283125_0_0_1"/>